<dbReference type="RefSeq" id="WP_109742494.1">
    <property type="nucleotide sequence ID" value="NZ_QGGO01000007.1"/>
</dbReference>
<keyword evidence="4" id="KW-1185">Reference proteome</keyword>
<keyword evidence="2" id="KW-0812">Transmembrane</keyword>
<feature type="transmembrane region" description="Helical" evidence="2">
    <location>
        <begin position="39"/>
        <end position="56"/>
    </location>
</feature>
<evidence type="ECO:0000313" key="4">
    <source>
        <dbReference type="Proteomes" id="UP000245489"/>
    </source>
</evidence>
<gene>
    <name evidence="3" type="ORF">LV89_01736</name>
</gene>
<dbReference type="Proteomes" id="UP000245489">
    <property type="component" value="Unassembled WGS sequence"/>
</dbReference>
<keyword evidence="2" id="KW-0472">Membrane</keyword>
<sequence length="86" mass="9920">MPNRIFAIVNALMALSYSIIGVMLVLYPESAFAQMMLPSYKWAYALGAVLIVYGLFRAWRVYQKNRDEDEEDDEEYSYYDGSNGSK</sequence>
<protein>
    <submittedName>
        <fullName evidence="3">Uncharacterized protein</fullName>
    </submittedName>
</protein>
<feature type="region of interest" description="Disordered" evidence="1">
    <location>
        <begin position="67"/>
        <end position="86"/>
    </location>
</feature>
<accession>A0A316ECS0</accession>
<feature type="compositionally biased region" description="Acidic residues" evidence="1">
    <location>
        <begin position="68"/>
        <end position="77"/>
    </location>
</feature>
<evidence type="ECO:0000256" key="1">
    <source>
        <dbReference type="SAM" id="MobiDB-lite"/>
    </source>
</evidence>
<keyword evidence="2" id="KW-1133">Transmembrane helix</keyword>
<dbReference type="EMBL" id="QGGO01000007">
    <property type="protein sequence ID" value="PWK27423.1"/>
    <property type="molecule type" value="Genomic_DNA"/>
</dbReference>
<feature type="transmembrane region" description="Helical" evidence="2">
    <location>
        <begin position="7"/>
        <end position="27"/>
    </location>
</feature>
<dbReference type="OrthoDB" id="965894at2"/>
<proteinExistence type="predicted"/>
<organism evidence="3 4">
    <name type="scientific">Arcicella aurantiaca</name>
    <dbReference type="NCBI Taxonomy" id="591202"/>
    <lineage>
        <taxon>Bacteria</taxon>
        <taxon>Pseudomonadati</taxon>
        <taxon>Bacteroidota</taxon>
        <taxon>Cytophagia</taxon>
        <taxon>Cytophagales</taxon>
        <taxon>Flectobacillaceae</taxon>
        <taxon>Arcicella</taxon>
    </lineage>
</organism>
<evidence type="ECO:0000313" key="3">
    <source>
        <dbReference type="EMBL" id="PWK27423.1"/>
    </source>
</evidence>
<dbReference type="AlphaFoldDB" id="A0A316ECS0"/>
<evidence type="ECO:0000256" key="2">
    <source>
        <dbReference type="SAM" id="Phobius"/>
    </source>
</evidence>
<comment type="caution">
    <text evidence="3">The sequence shown here is derived from an EMBL/GenBank/DDBJ whole genome shotgun (WGS) entry which is preliminary data.</text>
</comment>
<name>A0A316ECS0_9BACT</name>
<reference evidence="3 4" key="1">
    <citation type="submission" date="2018-05" db="EMBL/GenBank/DDBJ databases">
        <title>Genomic Encyclopedia of Archaeal and Bacterial Type Strains, Phase II (KMG-II): from individual species to whole genera.</title>
        <authorList>
            <person name="Goeker M."/>
        </authorList>
    </citation>
    <scope>NUCLEOTIDE SEQUENCE [LARGE SCALE GENOMIC DNA]</scope>
    <source>
        <strain evidence="3 4">DSM 22214</strain>
    </source>
</reference>